<evidence type="ECO:0000256" key="4">
    <source>
        <dbReference type="ARBA" id="ARBA00022827"/>
    </source>
</evidence>
<evidence type="ECO:0000256" key="2">
    <source>
        <dbReference type="ARBA" id="ARBA00010139"/>
    </source>
</evidence>
<reference evidence="5" key="1">
    <citation type="submission" date="2023-04" db="EMBL/GenBank/DDBJ databases">
        <title>Aspergillus oryzae NBRC 4228.</title>
        <authorList>
            <person name="Ichikawa N."/>
            <person name="Sato H."/>
            <person name="Tonouchi N."/>
        </authorList>
    </citation>
    <scope>NUCLEOTIDE SEQUENCE</scope>
    <source>
        <strain evidence="5">NBRC 4228</strain>
    </source>
</reference>
<evidence type="ECO:0000256" key="3">
    <source>
        <dbReference type="ARBA" id="ARBA00022630"/>
    </source>
</evidence>
<dbReference type="Gene3D" id="3.50.50.60">
    <property type="entry name" value="FAD/NAD(P)-binding domain"/>
    <property type="match status" value="3"/>
</dbReference>
<evidence type="ECO:0000313" key="5">
    <source>
        <dbReference type="EMBL" id="GMG35480.1"/>
    </source>
</evidence>
<dbReference type="PANTHER" id="PTHR42877:SF10">
    <property type="entry name" value="L-ORNITHINE N(5)-OXYGENASE"/>
    <property type="match status" value="1"/>
</dbReference>
<name>A0AAN4YV57_ASPOZ</name>
<sequence length="455" mass="49576">MPIVSLQRFAAPHLGPTITSENNLMLDFIFISELLHSQPCRVCSDCALTAMAGSLRIRVENAYDGAPRTFYPVVVIGAGASGIAAGCRLKQKCGCDQFRIFDRQSGIGGGCSQDMHSFKTRIHSQENRYMVEESVSWREVISLEWIEKDAEWEQYISQVYGQDSRGKKTEAVEIVRAKVVISAVGVLAESSEWPSSVASRDTYNGQLLHSARWPDKISLDGQDVVLVGSGCGAAQIAPALLQTKVKSLTQIMRTAPWLVPRVEEPGGRDAYAKWAPRIYGMIPGLGVADTSITVGDGDNAKTYHADTLILATGFEATQFLQPISVVGRHGLSLHGLWATCGGPHAYLGTAVDGFPNFFLILGPNTFSGHTSVIMAIENSVDHAMRLIAPILDGQVESIEPKTIAVQTWLTGIRRDMASTVFASCQSWYNGGGRYNSVMYPYVALNLFSIKLPRVK</sequence>
<evidence type="ECO:0000256" key="1">
    <source>
        <dbReference type="ARBA" id="ARBA00001974"/>
    </source>
</evidence>
<protein>
    <submittedName>
        <fullName evidence="5">Unnamed protein product</fullName>
    </submittedName>
</protein>
<dbReference type="SUPFAM" id="SSF51905">
    <property type="entry name" value="FAD/NAD(P)-binding domain"/>
    <property type="match status" value="1"/>
</dbReference>
<dbReference type="PANTHER" id="PTHR42877">
    <property type="entry name" value="L-ORNITHINE N(5)-MONOOXYGENASE-RELATED"/>
    <property type="match status" value="1"/>
</dbReference>
<comment type="similarity">
    <text evidence="2">Belongs to the FAD-binding monooxygenase family.</text>
</comment>
<evidence type="ECO:0000313" key="6">
    <source>
        <dbReference type="Proteomes" id="UP001165205"/>
    </source>
</evidence>
<keyword evidence="4" id="KW-0274">FAD</keyword>
<keyword evidence="3" id="KW-0285">Flavoprotein</keyword>
<organism evidence="5 6">
    <name type="scientific">Aspergillus oryzae</name>
    <name type="common">Yellow koji mold</name>
    <dbReference type="NCBI Taxonomy" id="5062"/>
    <lineage>
        <taxon>Eukaryota</taxon>
        <taxon>Fungi</taxon>
        <taxon>Dikarya</taxon>
        <taxon>Ascomycota</taxon>
        <taxon>Pezizomycotina</taxon>
        <taxon>Eurotiomycetes</taxon>
        <taxon>Eurotiomycetidae</taxon>
        <taxon>Eurotiales</taxon>
        <taxon>Aspergillaceae</taxon>
        <taxon>Aspergillus</taxon>
        <taxon>Aspergillus subgen. Circumdati</taxon>
    </lineage>
</organism>
<comment type="cofactor">
    <cofactor evidence="1">
        <name>FAD</name>
        <dbReference type="ChEBI" id="CHEBI:57692"/>
    </cofactor>
</comment>
<accession>A0AAN4YV57</accession>
<dbReference type="AlphaFoldDB" id="A0AAN4YV57"/>
<dbReference type="Proteomes" id="UP001165205">
    <property type="component" value="Unassembled WGS sequence"/>
</dbReference>
<dbReference type="Pfam" id="PF13450">
    <property type="entry name" value="NAD_binding_8"/>
    <property type="match status" value="1"/>
</dbReference>
<dbReference type="InterPro" id="IPR051209">
    <property type="entry name" value="FAD-bind_Monooxygenase_sf"/>
</dbReference>
<gene>
    <name evidence="5" type="ORF">Aory04_001068600</name>
</gene>
<proteinExistence type="inferred from homology"/>
<dbReference type="InterPro" id="IPR036188">
    <property type="entry name" value="FAD/NAD-bd_sf"/>
</dbReference>
<comment type="caution">
    <text evidence="5">The sequence shown here is derived from an EMBL/GenBank/DDBJ whole genome shotgun (WGS) entry which is preliminary data.</text>
</comment>
<dbReference type="EMBL" id="BSYA01000169">
    <property type="protein sequence ID" value="GMG35480.1"/>
    <property type="molecule type" value="Genomic_DNA"/>
</dbReference>